<proteinExistence type="predicted"/>
<dbReference type="Proteomes" id="UP000320239">
    <property type="component" value="Unassembled WGS sequence"/>
</dbReference>
<accession>A0A561VLH5</accession>
<protein>
    <submittedName>
        <fullName evidence="1">Uncharacterized protein</fullName>
    </submittedName>
</protein>
<comment type="caution">
    <text evidence="1">The sequence shown here is derived from an EMBL/GenBank/DDBJ whole genome shotgun (WGS) entry which is preliminary data.</text>
</comment>
<keyword evidence="2" id="KW-1185">Reference proteome</keyword>
<evidence type="ECO:0000313" key="2">
    <source>
        <dbReference type="Proteomes" id="UP000320239"/>
    </source>
</evidence>
<dbReference type="RefSeq" id="WP_122978941.1">
    <property type="nucleotide sequence ID" value="NZ_BOMX01000092.1"/>
</dbReference>
<evidence type="ECO:0000313" key="1">
    <source>
        <dbReference type="EMBL" id="TWG12465.1"/>
    </source>
</evidence>
<organism evidence="1 2">
    <name type="scientific">Actinoplanes teichomyceticus</name>
    <dbReference type="NCBI Taxonomy" id="1867"/>
    <lineage>
        <taxon>Bacteria</taxon>
        <taxon>Bacillati</taxon>
        <taxon>Actinomycetota</taxon>
        <taxon>Actinomycetes</taxon>
        <taxon>Micromonosporales</taxon>
        <taxon>Micromonosporaceae</taxon>
        <taxon>Actinoplanes</taxon>
    </lineage>
</organism>
<dbReference type="AlphaFoldDB" id="A0A561VLH5"/>
<reference evidence="1 2" key="1">
    <citation type="submission" date="2019-06" db="EMBL/GenBank/DDBJ databases">
        <title>Sequencing the genomes of 1000 actinobacteria strains.</title>
        <authorList>
            <person name="Klenk H.-P."/>
        </authorList>
    </citation>
    <scope>NUCLEOTIDE SEQUENCE [LARGE SCALE GENOMIC DNA]</scope>
    <source>
        <strain evidence="1 2">DSM 43866</strain>
    </source>
</reference>
<dbReference type="OrthoDB" id="3298846at2"/>
<dbReference type="EMBL" id="VIWY01000005">
    <property type="protein sequence ID" value="TWG12465.1"/>
    <property type="molecule type" value="Genomic_DNA"/>
</dbReference>
<sequence>MAIVVLLWLAAIATAVWALWPASAPVADSPEPAVTPEPASLEGVLVAQLIRREITPAQYRHALGRLAERDDQRHPMSVPRDGA</sequence>
<name>A0A561VLH5_ACTTI</name>
<gene>
    <name evidence="1" type="ORF">FHX34_105332</name>
</gene>